<feature type="signal peptide" evidence="8">
    <location>
        <begin position="1"/>
        <end position="24"/>
    </location>
</feature>
<dbReference type="PROSITE" id="PS52016">
    <property type="entry name" value="TONB_DEPENDENT_REC_3"/>
    <property type="match status" value="1"/>
</dbReference>
<feature type="domain" description="TonB-dependent receptor plug" evidence="9">
    <location>
        <begin position="132"/>
        <end position="256"/>
    </location>
</feature>
<keyword evidence="8" id="KW-0732">Signal</keyword>
<gene>
    <name evidence="10" type="ORF">EV194_102295</name>
</gene>
<dbReference type="NCBIfam" id="TIGR04057">
    <property type="entry name" value="SusC_RagA_signa"/>
    <property type="match status" value="1"/>
</dbReference>
<organism evidence="10 11">
    <name type="scientific">Natronoflexus pectinivorans</name>
    <dbReference type="NCBI Taxonomy" id="682526"/>
    <lineage>
        <taxon>Bacteria</taxon>
        <taxon>Pseudomonadati</taxon>
        <taxon>Bacteroidota</taxon>
        <taxon>Bacteroidia</taxon>
        <taxon>Marinilabiliales</taxon>
        <taxon>Marinilabiliaceae</taxon>
        <taxon>Natronoflexus</taxon>
    </lineage>
</organism>
<dbReference type="Pfam" id="PF13715">
    <property type="entry name" value="CarbopepD_reg_2"/>
    <property type="match status" value="1"/>
</dbReference>
<dbReference type="InterPro" id="IPR023997">
    <property type="entry name" value="TonB-dep_OMP_SusC/RagA_CS"/>
</dbReference>
<accession>A0A4R2GPX0</accession>
<name>A0A4R2GPX0_9BACT</name>
<dbReference type="SUPFAM" id="SSF56935">
    <property type="entry name" value="Porins"/>
    <property type="match status" value="1"/>
</dbReference>
<dbReference type="SUPFAM" id="SSF49464">
    <property type="entry name" value="Carboxypeptidase regulatory domain-like"/>
    <property type="match status" value="1"/>
</dbReference>
<keyword evidence="11" id="KW-1185">Reference proteome</keyword>
<evidence type="ECO:0000256" key="3">
    <source>
        <dbReference type="ARBA" id="ARBA00022452"/>
    </source>
</evidence>
<dbReference type="InterPro" id="IPR036942">
    <property type="entry name" value="Beta-barrel_TonB_sf"/>
</dbReference>
<reference evidence="10 11" key="1">
    <citation type="submission" date="2019-03" db="EMBL/GenBank/DDBJ databases">
        <title>Genomic Encyclopedia of Type Strains, Phase IV (KMG-IV): sequencing the most valuable type-strain genomes for metagenomic binning, comparative biology and taxonomic classification.</title>
        <authorList>
            <person name="Goeker M."/>
        </authorList>
    </citation>
    <scope>NUCLEOTIDE SEQUENCE [LARGE SCALE GENOMIC DNA]</scope>
    <source>
        <strain evidence="10 11">DSM 24179</strain>
    </source>
</reference>
<comment type="subcellular location">
    <subcellularLocation>
        <location evidence="1 7">Cell outer membrane</location>
        <topology evidence="1 7">Multi-pass membrane protein</topology>
    </subcellularLocation>
</comment>
<evidence type="ECO:0000313" key="11">
    <source>
        <dbReference type="Proteomes" id="UP000295221"/>
    </source>
</evidence>
<dbReference type="GO" id="GO:0009279">
    <property type="term" value="C:cell outer membrane"/>
    <property type="evidence" value="ECO:0007669"/>
    <property type="project" value="UniProtKB-SubCell"/>
</dbReference>
<dbReference type="InterPro" id="IPR037066">
    <property type="entry name" value="Plug_dom_sf"/>
</dbReference>
<evidence type="ECO:0000256" key="2">
    <source>
        <dbReference type="ARBA" id="ARBA00022448"/>
    </source>
</evidence>
<dbReference type="EMBL" id="SLWK01000002">
    <property type="protein sequence ID" value="TCO09866.1"/>
    <property type="molecule type" value="Genomic_DNA"/>
</dbReference>
<protein>
    <submittedName>
        <fullName evidence="10">TonB-linked SusC/RagA family outer membrane protein</fullName>
    </submittedName>
</protein>
<dbReference type="Pfam" id="PF07715">
    <property type="entry name" value="Plug"/>
    <property type="match status" value="1"/>
</dbReference>
<evidence type="ECO:0000256" key="5">
    <source>
        <dbReference type="ARBA" id="ARBA00023136"/>
    </source>
</evidence>
<comment type="caution">
    <text evidence="10">The sequence shown here is derived from an EMBL/GenBank/DDBJ whole genome shotgun (WGS) entry which is preliminary data.</text>
</comment>
<evidence type="ECO:0000313" key="10">
    <source>
        <dbReference type="EMBL" id="TCO09866.1"/>
    </source>
</evidence>
<dbReference type="InterPro" id="IPR008969">
    <property type="entry name" value="CarboxyPept-like_regulatory"/>
</dbReference>
<dbReference type="Proteomes" id="UP000295221">
    <property type="component" value="Unassembled WGS sequence"/>
</dbReference>
<proteinExistence type="inferred from homology"/>
<evidence type="ECO:0000256" key="6">
    <source>
        <dbReference type="ARBA" id="ARBA00023237"/>
    </source>
</evidence>
<evidence type="ECO:0000256" key="1">
    <source>
        <dbReference type="ARBA" id="ARBA00004571"/>
    </source>
</evidence>
<comment type="similarity">
    <text evidence="7">Belongs to the TonB-dependent receptor family.</text>
</comment>
<keyword evidence="5 7" id="KW-0472">Membrane</keyword>
<keyword evidence="6 7" id="KW-0998">Cell outer membrane</keyword>
<evidence type="ECO:0000256" key="7">
    <source>
        <dbReference type="PROSITE-ProRule" id="PRU01360"/>
    </source>
</evidence>
<dbReference type="Gene3D" id="2.170.130.10">
    <property type="entry name" value="TonB-dependent receptor, plug domain"/>
    <property type="match status" value="1"/>
</dbReference>
<dbReference type="Gene3D" id="2.40.170.20">
    <property type="entry name" value="TonB-dependent receptor, beta-barrel domain"/>
    <property type="match status" value="1"/>
</dbReference>
<dbReference type="InterPro" id="IPR023996">
    <property type="entry name" value="TonB-dep_OMP_SusC/RagA"/>
</dbReference>
<dbReference type="NCBIfam" id="TIGR04056">
    <property type="entry name" value="OMP_RagA_SusC"/>
    <property type="match status" value="1"/>
</dbReference>
<feature type="chain" id="PRO_5020809762" evidence="8">
    <location>
        <begin position="25"/>
        <end position="1096"/>
    </location>
</feature>
<evidence type="ECO:0000259" key="9">
    <source>
        <dbReference type="Pfam" id="PF07715"/>
    </source>
</evidence>
<dbReference type="InterPro" id="IPR039426">
    <property type="entry name" value="TonB-dep_rcpt-like"/>
</dbReference>
<dbReference type="RefSeq" id="WP_207915911.1">
    <property type="nucleotide sequence ID" value="NZ_SLWK01000002.1"/>
</dbReference>
<evidence type="ECO:0000256" key="4">
    <source>
        <dbReference type="ARBA" id="ARBA00022692"/>
    </source>
</evidence>
<keyword evidence="2 7" id="KW-0813">Transport</keyword>
<keyword evidence="4 7" id="KW-0812">Transmembrane</keyword>
<dbReference type="AlphaFoldDB" id="A0A4R2GPX0"/>
<keyword evidence="3 7" id="KW-1134">Transmembrane beta strand</keyword>
<evidence type="ECO:0000256" key="8">
    <source>
        <dbReference type="SAM" id="SignalP"/>
    </source>
</evidence>
<sequence length="1096" mass="124616">MKINFSALTFILCMLFLCGDYMQAQESNVVVQGTVTSATDGETLIGVNVIEIDNTNRMVGATVTDLNGRYLLVVRNPQNRLVFSFISFVSQSIEVGDQRRIDVQLQEEIQELMDVTITAERTYSDGAFAIPQREISMAMSTISSQAFEGVQVTSLDDALQGRVPGFDIVGSSGDPGSGSTMRIRGTASINANAQPLIVLNGIPYEQPVDPSFDFSSANEEQFANMLSINPDDIEEITVLRDAASTAIWGSRGANGVLQIKTKEGTRGPTRVQYSYRLSRATIPQGIKMLTGDDYTMMIRQAYFNPFQNETAANIPELMYDPTFPEYQNFNNNVNWFDEVTRTGYKHDHYITLTGGGERARFRVSGGFLEEQGTVIGNSLSRISSRAYLDYAVSDRIRFISEFSFTYTDHDRPWRVNNDAPTILDLAYRKMPNVSVYQQDLQGNSTNIYYNISRDSDLHAAQRDMFNPVAIANLATNNVQNYRILPTFRLQYDMLPRTDRQMLRYNMYVSFDVNNDKVSRFLPAEASNLVWNNEMVNLADHNDSENVTVYTDHNISWQPNIANPNHFLLLYGSVQATTGSNMRHRNATANLPSGQIVDASALGFINDFHTDRYSYRSNALLLRGHYSYMSRYILSAVFRRDGSTKFGDNYKYGNFPGVSAKWIISDERFMDFSNNWLSMLAVRPSWGITGNQPAHEYLHFSRYAPYGSYMDMSATRPSTLQLSDLRWETTTSLNYGFDLGFLNDRFNLKLDLYDQRTEDLLMKDLSIPSSSGHGLIPWQNVGTMDNKGWEIEMWTSNAIRANDWTIDFNFNIANFVNTIVELRDDILDNYNSDFNFENGSYLTRVQEGNPFGSIYGFRFKGVYQYDEYIPGVQESAPVARDRNGNVIVDANGDPLPMMFAYGRSNQYQFRGGDAIYEDINNDGSIDELDIVYLGDSNPDFSGGFGATVRFRNWRMTPFFNFRVGHKIVNHAKMHAENMHSNNNQSTAVNWRWRKDGDETDIPRALFNHGYNWLGSDRFVEDGSFLRFRHLTINYSVPSNKLNYFQQLSFYLTVNNLYVWTNYSGVDPEVGTDWRGIAVDRSSTPRSKDFTIGVTAIF</sequence>
<dbReference type="InterPro" id="IPR012910">
    <property type="entry name" value="Plug_dom"/>
</dbReference>